<keyword evidence="5" id="KW-1185">Reference proteome</keyword>
<dbReference type="CDD" id="cd05233">
    <property type="entry name" value="SDR_c"/>
    <property type="match status" value="1"/>
</dbReference>
<dbReference type="eggNOG" id="KOG0725">
    <property type="taxonomic scope" value="Eukaryota"/>
</dbReference>
<dbReference type="OMA" id="ISQWREF"/>
<dbReference type="HOGENOM" id="CLU_010194_12_1_1"/>
<proteinExistence type="inferred from homology"/>
<dbReference type="InterPro" id="IPR052178">
    <property type="entry name" value="Sec_Metab_Biosynth_SDR"/>
</dbReference>
<dbReference type="InterPro" id="IPR002347">
    <property type="entry name" value="SDR_fam"/>
</dbReference>
<evidence type="ECO:0000256" key="2">
    <source>
        <dbReference type="ARBA" id="ARBA00022857"/>
    </source>
</evidence>
<sequence length="286" mass="30179">MDISQLFSVKGLVVVITGGGSGLGLIMAKALEANGAAKVFILGRDILKLENAAKQSKHGNIISLQCDITKKDDLIRAASAIKKDIGYINLLIANAGLVTPGQMTQGITPQSCIPAISECFLNQPWEAYTQQMDVHVTATLYTCMAFLDLLDLGNKAQNISWSSQIIATGSAQGFNKNPLSGLGYSVSKAAETHLIKSLAFYLAPNGIRCNVLAPGFYESDMVAPAMKALNITTDNAPSFISPMGRMGKPEEIAGLVLTLASKAGAYCSGSVFLSDGGRLTQQPSVF</sequence>
<protein>
    <submittedName>
        <fullName evidence="4">NAD(P)-binding Rossmann-fold containing protein</fullName>
    </submittedName>
</protein>
<dbReference type="Gene3D" id="3.40.50.720">
    <property type="entry name" value="NAD(P)-binding Rossmann-like Domain"/>
    <property type="match status" value="1"/>
</dbReference>
<dbReference type="STRING" id="1116229.S3DI85"/>
<name>S3DI85_GLAL2</name>
<dbReference type="RefSeq" id="XP_008076164.1">
    <property type="nucleotide sequence ID" value="XM_008077973.1"/>
</dbReference>
<dbReference type="GeneID" id="19468060"/>
<evidence type="ECO:0000313" key="5">
    <source>
        <dbReference type="Proteomes" id="UP000016922"/>
    </source>
</evidence>
<dbReference type="KEGG" id="glz:GLAREA_09012"/>
<dbReference type="GO" id="GO:0016491">
    <property type="term" value="F:oxidoreductase activity"/>
    <property type="evidence" value="ECO:0007669"/>
    <property type="project" value="UniProtKB-KW"/>
</dbReference>
<comment type="similarity">
    <text evidence="1">Belongs to the short-chain dehydrogenases/reductases (SDR) family.</text>
</comment>
<keyword evidence="3" id="KW-0560">Oxidoreductase</keyword>
<dbReference type="PRINTS" id="PR00081">
    <property type="entry name" value="GDHRDH"/>
</dbReference>
<dbReference type="Proteomes" id="UP000016922">
    <property type="component" value="Unassembled WGS sequence"/>
</dbReference>
<dbReference type="EMBL" id="KE145352">
    <property type="protein sequence ID" value="EPE36849.1"/>
    <property type="molecule type" value="Genomic_DNA"/>
</dbReference>
<dbReference type="OrthoDB" id="2898618at2759"/>
<accession>S3DI85</accession>
<dbReference type="InterPro" id="IPR036291">
    <property type="entry name" value="NAD(P)-bd_dom_sf"/>
</dbReference>
<evidence type="ECO:0000313" key="4">
    <source>
        <dbReference type="EMBL" id="EPE36849.1"/>
    </source>
</evidence>
<dbReference type="SUPFAM" id="SSF51735">
    <property type="entry name" value="NAD(P)-binding Rossmann-fold domains"/>
    <property type="match status" value="1"/>
</dbReference>
<dbReference type="Pfam" id="PF13561">
    <property type="entry name" value="adh_short_C2"/>
    <property type="match status" value="1"/>
</dbReference>
<dbReference type="AlphaFoldDB" id="S3DI85"/>
<gene>
    <name evidence="4" type="ORF">GLAREA_09012</name>
</gene>
<reference evidence="4 5" key="1">
    <citation type="journal article" date="2013" name="BMC Genomics">
        <title>Genomics-driven discovery of the pneumocandin biosynthetic gene cluster in the fungus Glarea lozoyensis.</title>
        <authorList>
            <person name="Chen L."/>
            <person name="Yue Q."/>
            <person name="Zhang X."/>
            <person name="Xiang M."/>
            <person name="Wang C."/>
            <person name="Li S."/>
            <person name="Che Y."/>
            <person name="Ortiz-Lopez F.J."/>
            <person name="Bills G.F."/>
            <person name="Liu X."/>
            <person name="An Z."/>
        </authorList>
    </citation>
    <scope>NUCLEOTIDE SEQUENCE [LARGE SCALE GENOMIC DNA]</scope>
    <source>
        <strain evidence="5">ATCC 20868 / MF5171</strain>
    </source>
</reference>
<dbReference type="PANTHER" id="PTHR43618:SF18">
    <property type="entry name" value="SHORT CHAIN DEHYDROGENASE_REDUCTASE FAMILY (AFU_ORTHOLOGUE AFUA_5G12480)"/>
    <property type="match status" value="1"/>
</dbReference>
<keyword evidence="2" id="KW-0521">NADP</keyword>
<evidence type="ECO:0000256" key="3">
    <source>
        <dbReference type="ARBA" id="ARBA00023002"/>
    </source>
</evidence>
<evidence type="ECO:0000256" key="1">
    <source>
        <dbReference type="ARBA" id="ARBA00006484"/>
    </source>
</evidence>
<organism evidence="4 5">
    <name type="scientific">Glarea lozoyensis (strain ATCC 20868 / MF5171)</name>
    <dbReference type="NCBI Taxonomy" id="1116229"/>
    <lineage>
        <taxon>Eukaryota</taxon>
        <taxon>Fungi</taxon>
        <taxon>Dikarya</taxon>
        <taxon>Ascomycota</taxon>
        <taxon>Pezizomycotina</taxon>
        <taxon>Leotiomycetes</taxon>
        <taxon>Helotiales</taxon>
        <taxon>Helotiaceae</taxon>
        <taxon>Glarea</taxon>
    </lineage>
</organism>
<dbReference type="PANTHER" id="PTHR43618">
    <property type="entry name" value="7-ALPHA-HYDROXYSTEROID DEHYDROGENASE"/>
    <property type="match status" value="1"/>
</dbReference>